<evidence type="ECO:0000313" key="2">
    <source>
        <dbReference type="EMBL" id="KOB69169.1"/>
    </source>
</evidence>
<dbReference type="PROSITE" id="PS50879">
    <property type="entry name" value="RNASE_H_1"/>
    <property type="match status" value="1"/>
</dbReference>
<dbReference type="InterPro" id="IPR002156">
    <property type="entry name" value="RNaseH_domain"/>
</dbReference>
<dbReference type="STRING" id="104452.A0A0L7L1P2"/>
<gene>
    <name evidence="2" type="ORF">OBRU01_15816</name>
</gene>
<reference evidence="2 3" key="1">
    <citation type="journal article" date="2015" name="Genome Biol. Evol.">
        <title>The genome of winter moth (Operophtera brumata) provides a genomic perspective on sexual dimorphism and phenology.</title>
        <authorList>
            <person name="Derks M.F."/>
            <person name="Smit S."/>
            <person name="Salis L."/>
            <person name="Schijlen E."/>
            <person name="Bossers A."/>
            <person name="Mateman C."/>
            <person name="Pijl A.S."/>
            <person name="de Ridder D."/>
            <person name="Groenen M.A."/>
            <person name="Visser M.E."/>
            <person name="Megens H.J."/>
        </authorList>
    </citation>
    <scope>NUCLEOTIDE SEQUENCE [LARGE SCALE GENOMIC DNA]</scope>
    <source>
        <strain evidence="2">WM2013NL</strain>
        <tissue evidence="2">Head and thorax</tissue>
    </source>
</reference>
<dbReference type="SUPFAM" id="SSF53098">
    <property type="entry name" value="Ribonuclease H-like"/>
    <property type="match status" value="1"/>
</dbReference>
<comment type="caution">
    <text evidence="2">The sequence shown here is derived from an EMBL/GenBank/DDBJ whole genome shotgun (WGS) entry which is preliminary data.</text>
</comment>
<dbReference type="InterPro" id="IPR012337">
    <property type="entry name" value="RNaseH-like_sf"/>
</dbReference>
<evidence type="ECO:0000313" key="3">
    <source>
        <dbReference type="Proteomes" id="UP000037510"/>
    </source>
</evidence>
<dbReference type="AlphaFoldDB" id="A0A0L7L1P2"/>
<name>A0A0L7L1P2_OPEBR</name>
<accession>A0A0L7L1P2</accession>
<dbReference type="Gene3D" id="3.30.420.10">
    <property type="entry name" value="Ribonuclease H-like superfamily/Ribonuclease H"/>
    <property type="match status" value="1"/>
</dbReference>
<dbReference type="GO" id="GO:0004523">
    <property type="term" value="F:RNA-DNA hybrid ribonuclease activity"/>
    <property type="evidence" value="ECO:0007669"/>
    <property type="project" value="InterPro"/>
</dbReference>
<organism evidence="2 3">
    <name type="scientific">Operophtera brumata</name>
    <name type="common">Winter moth</name>
    <name type="synonym">Phalaena brumata</name>
    <dbReference type="NCBI Taxonomy" id="104452"/>
    <lineage>
        <taxon>Eukaryota</taxon>
        <taxon>Metazoa</taxon>
        <taxon>Ecdysozoa</taxon>
        <taxon>Arthropoda</taxon>
        <taxon>Hexapoda</taxon>
        <taxon>Insecta</taxon>
        <taxon>Pterygota</taxon>
        <taxon>Neoptera</taxon>
        <taxon>Endopterygota</taxon>
        <taxon>Lepidoptera</taxon>
        <taxon>Glossata</taxon>
        <taxon>Ditrysia</taxon>
        <taxon>Geometroidea</taxon>
        <taxon>Geometridae</taxon>
        <taxon>Larentiinae</taxon>
        <taxon>Operophtera</taxon>
    </lineage>
</organism>
<dbReference type="Pfam" id="PF00075">
    <property type="entry name" value="RNase_H"/>
    <property type="match status" value="1"/>
</dbReference>
<keyword evidence="3" id="KW-1185">Reference proteome</keyword>
<feature type="domain" description="RNase H type-1" evidence="1">
    <location>
        <begin position="42"/>
        <end position="174"/>
    </location>
</feature>
<dbReference type="GO" id="GO:0003676">
    <property type="term" value="F:nucleic acid binding"/>
    <property type="evidence" value="ECO:0007669"/>
    <property type="project" value="InterPro"/>
</dbReference>
<dbReference type="Proteomes" id="UP000037510">
    <property type="component" value="Unassembled WGS sequence"/>
</dbReference>
<dbReference type="CDD" id="cd09276">
    <property type="entry name" value="Rnase_HI_RT_non_LTR"/>
    <property type="match status" value="1"/>
</dbReference>
<dbReference type="EMBL" id="JTDY01003675">
    <property type="protein sequence ID" value="KOB69169.1"/>
    <property type="molecule type" value="Genomic_DNA"/>
</dbReference>
<protein>
    <submittedName>
        <fullName evidence="2">TRAS3 protein</fullName>
    </submittedName>
</protein>
<proteinExistence type="predicted"/>
<dbReference type="InterPro" id="IPR036397">
    <property type="entry name" value="RNaseH_sf"/>
</dbReference>
<sequence>MVSLPGRSFELRREPCSLPHPAERLSVTFGLFGSQEDSVSQDVNSLVLYTDGSKLEGRVGAAVSCWKGGLEIKFMSFRLESFCSVFQAELAAILRALNWVRGRDERVVSLASDCRSGLELICDSNSVHPLVCDIRSCIADLREAGKSLSLCWVKAHVGIAGNERADELAKGAALNNKEVPGYDRFPLSFAKYVTRADSIVEWQSLYQASSSGCTTKFFFKEVAVAHKVLGSLVMDNYLAQLFTGHGGFRSYLYRFKLAESPLCTCGSEVDQTVQHLLVDCPMFCRLRYECECTLGSVINEDSIQALLEADDSRETFLGFAKAVLRRVGRENGSFVELV</sequence>
<evidence type="ECO:0000259" key="1">
    <source>
        <dbReference type="PROSITE" id="PS50879"/>
    </source>
</evidence>